<dbReference type="PANTHER" id="PTHR33751:SF9">
    <property type="entry name" value="CYTOCHROME C4"/>
    <property type="match status" value="1"/>
</dbReference>
<accession>A0ABQ5YNU3</accession>
<keyword evidence="6" id="KW-0249">Electron transport</keyword>
<feature type="chain" id="PRO_5047322989" evidence="9">
    <location>
        <begin position="21"/>
        <end position="212"/>
    </location>
</feature>
<dbReference type="SUPFAM" id="SSF46626">
    <property type="entry name" value="Cytochrome c"/>
    <property type="match status" value="2"/>
</dbReference>
<dbReference type="EMBL" id="BSOJ01000006">
    <property type="protein sequence ID" value="GLR25591.1"/>
    <property type="molecule type" value="Genomic_DNA"/>
</dbReference>
<dbReference type="Proteomes" id="UP001156664">
    <property type="component" value="Unassembled WGS sequence"/>
</dbReference>
<reference evidence="12" key="1">
    <citation type="journal article" date="2019" name="Int. J. Syst. Evol. Microbiol.">
        <title>The Global Catalogue of Microorganisms (GCM) 10K type strain sequencing project: providing services to taxonomists for standard genome sequencing and annotation.</title>
        <authorList>
            <consortium name="The Broad Institute Genomics Platform"/>
            <consortium name="The Broad Institute Genome Sequencing Center for Infectious Disease"/>
            <person name="Wu L."/>
            <person name="Ma J."/>
        </authorList>
    </citation>
    <scope>NUCLEOTIDE SEQUENCE [LARGE SCALE GENOMIC DNA]</scope>
    <source>
        <strain evidence="12">NBRC 105857</strain>
    </source>
</reference>
<name>A0ABQ5YNU3_9BURK</name>
<dbReference type="InterPro" id="IPR050597">
    <property type="entry name" value="Cytochrome_c_Oxidase_Subunit"/>
</dbReference>
<keyword evidence="3 8" id="KW-0349">Heme</keyword>
<evidence type="ECO:0000256" key="9">
    <source>
        <dbReference type="SAM" id="SignalP"/>
    </source>
</evidence>
<evidence type="ECO:0000256" key="6">
    <source>
        <dbReference type="ARBA" id="ARBA00022982"/>
    </source>
</evidence>
<evidence type="ECO:0000256" key="5">
    <source>
        <dbReference type="ARBA" id="ARBA00022764"/>
    </source>
</evidence>
<keyword evidence="7 8" id="KW-0408">Iron</keyword>
<dbReference type="InterPro" id="IPR036909">
    <property type="entry name" value="Cyt_c-like_dom_sf"/>
</dbReference>
<comment type="caution">
    <text evidence="11">The sequence shown here is derived from an EMBL/GenBank/DDBJ whole genome shotgun (WGS) entry which is preliminary data.</text>
</comment>
<dbReference type="Gene3D" id="1.10.760.10">
    <property type="entry name" value="Cytochrome c-like domain"/>
    <property type="match status" value="2"/>
</dbReference>
<keyword evidence="12" id="KW-1185">Reference proteome</keyword>
<evidence type="ECO:0000256" key="3">
    <source>
        <dbReference type="ARBA" id="ARBA00022617"/>
    </source>
</evidence>
<protein>
    <submittedName>
        <fullName evidence="11">Cytochrome c</fullName>
    </submittedName>
</protein>
<evidence type="ECO:0000256" key="7">
    <source>
        <dbReference type="ARBA" id="ARBA00023004"/>
    </source>
</evidence>
<feature type="domain" description="Cytochrome c" evidence="10">
    <location>
        <begin position="29"/>
        <end position="114"/>
    </location>
</feature>
<evidence type="ECO:0000256" key="2">
    <source>
        <dbReference type="ARBA" id="ARBA00022448"/>
    </source>
</evidence>
<evidence type="ECO:0000256" key="4">
    <source>
        <dbReference type="ARBA" id="ARBA00022723"/>
    </source>
</evidence>
<comment type="subcellular location">
    <subcellularLocation>
        <location evidence="1">Periplasm</location>
    </subcellularLocation>
</comment>
<keyword evidence="9" id="KW-0732">Signal</keyword>
<dbReference type="PIRSF" id="PIRSF000005">
    <property type="entry name" value="Cytochrome_c4"/>
    <property type="match status" value="1"/>
</dbReference>
<organism evidence="11 12">
    <name type="scientific">Limnobacter litoralis</name>
    <dbReference type="NCBI Taxonomy" id="481366"/>
    <lineage>
        <taxon>Bacteria</taxon>
        <taxon>Pseudomonadati</taxon>
        <taxon>Pseudomonadota</taxon>
        <taxon>Betaproteobacteria</taxon>
        <taxon>Burkholderiales</taxon>
        <taxon>Burkholderiaceae</taxon>
        <taxon>Limnobacter</taxon>
    </lineage>
</organism>
<dbReference type="PRINTS" id="PR00605">
    <property type="entry name" value="CYTCHROMECIC"/>
</dbReference>
<dbReference type="PANTHER" id="PTHR33751">
    <property type="entry name" value="CBB3-TYPE CYTOCHROME C OXIDASE SUBUNIT FIXP"/>
    <property type="match status" value="1"/>
</dbReference>
<dbReference type="PROSITE" id="PS51007">
    <property type="entry name" value="CYTC"/>
    <property type="match status" value="2"/>
</dbReference>
<keyword evidence="4 8" id="KW-0479">Metal-binding</keyword>
<dbReference type="Pfam" id="PF00034">
    <property type="entry name" value="Cytochrom_C"/>
    <property type="match status" value="2"/>
</dbReference>
<evidence type="ECO:0000256" key="1">
    <source>
        <dbReference type="ARBA" id="ARBA00004418"/>
    </source>
</evidence>
<dbReference type="InterPro" id="IPR024167">
    <property type="entry name" value="Cytochrome_c4-like"/>
</dbReference>
<evidence type="ECO:0000259" key="10">
    <source>
        <dbReference type="PROSITE" id="PS51007"/>
    </source>
</evidence>
<feature type="signal peptide" evidence="9">
    <location>
        <begin position="1"/>
        <end position="20"/>
    </location>
</feature>
<evidence type="ECO:0000313" key="11">
    <source>
        <dbReference type="EMBL" id="GLR25591.1"/>
    </source>
</evidence>
<keyword evidence="5" id="KW-0574">Periplasm</keyword>
<evidence type="ECO:0000256" key="8">
    <source>
        <dbReference type="PROSITE-ProRule" id="PRU00433"/>
    </source>
</evidence>
<keyword evidence="2" id="KW-0813">Transport</keyword>
<dbReference type="InterPro" id="IPR008168">
    <property type="entry name" value="Cyt_C_IC"/>
</dbReference>
<feature type="domain" description="Cytochrome c" evidence="10">
    <location>
        <begin position="124"/>
        <end position="212"/>
    </location>
</feature>
<gene>
    <name evidence="11" type="ORF">GCM10007875_06790</name>
</gene>
<evidence type="ECO:0000313" key="12">
    <source>
        <dbReference type="Proteomes" id="UP001156664"/>
    </source>
</evidence>
<sequence>MRHVVAIFASLFFVGASANAAESAGMPKYDAAKGKTVFTAQCAACHGADGNSASPMYPKLAGQHPEYLYKQLANFKVEPGKQKPQRENAIMNGMAAALTDEDMHNIAAYLSSVEMKPDSAKNKDTIELGQSIYRGGIAEKKVPACASCHGPTGAGIPSQYPRIGGQFAQYTDSQLVAFSQGTRHNNEAMSMIASRLSDKEMKAVADYVAGLR</sequence>
<dbReference type="RefSeq" id="WP_431310069.1">
    <property type="nucleotide sequence ID" value="NZ_BSOJ01000006.1"/>
</dbReference>
<dbReference type="InterPro" id="IPR009056">
    <property type="entry name" value="Cyt_c-like_dom"/>
</dbReference>
<proteinExistence type="predicted"/>